<dbReference type="SMART" id="SM00020">
    <property type="entry name" value="Tryp_SPc"/>
    <property type="match status" value="1"/>
</dbReference>
<dbReference type="PROSITE" id="PS00134">
    <property type="entry name" value="TRYPSIN_HIS"/>
    <property type="match status" value="1"/>
</dbReference>
<keyword evidence="5" id="KW-1015">Disulfide bond</keyword>
<comment type="subcellular location">
    <subcellularLocation>
        <location evidence="1">Secreted</location>
    </subcellularLocation>
</comment>
<dbReference type="PANTHER" id="PTHR22906:SF43">
    <property type="entry name" value="PROPERDIN"/>
    <property type="match status" value="1"/>
</dbReference>
<protein>
    <recommendedName>
        <fullName evidence="9">Peptidase S1 domain-containing protein</fullName>
    </recommendedName>
</protein>
<dbReference type="Gene3D" id="2.20.100.10">
    <property type="entry name" value="Thrombospondin type-1 (TSP1) repeat"/>
    <property type="match status" value="4"/>
</dbReference>
<dbReference type="GO" id="GO:0004252">
    <property type="term" value="F:serine-type endopeptidase activity"/>
    <property type="evidence" value="ECO:0007669"/>
    <property type="project" value="InterPro"/>
</dbReference>
<dbReference type="AlphaFoldDB" id="A0A8S4NPF2"/>
<feature type="chain" id="PRO_5035799176" description="Peptidase S1 domain-containing protein" evidence="8">
    <location>
        <begin position="32"/>
        <end position="883"/>
    </location>
</feature>
<keyword evidence="7" id="KW-0720">Serine protease</keyword>
<dbReference type="FunFam" id="2.40.10.10:FF:000054">
    <property type="entry name" value="Complement C1r subcomponent"/>
    <property type="match status" value="1"/>
</dbReference>
<dbReference type="PANTHER" id="PTHR22906">
    <property type="entry name" value="PROPERDIN"/>
    <property type="match status" value="1"/>
</dbReference>
<evidence type="ECO:0000256" key="6">
    <source>
        <dbReference type="ARBA" id="ARBA00023180"/>
    </source>
</evidence>
<dbReference type="InterPro" id="IPR001254">
    <property type="entry name" value="Trypsin_dom"/>
</dbReference>
<dbReference type="SUPFAM" id="SSF50494">
    <property type="entry name" value="Trypsin-like serine proteases"/>
    <property type="match status" value="1"/>
</dbReference>
<organism evidence="10 11">
    <name type="scientific">Owenia fusiformis</name>
    <name type="common">Polychaete worm</name>
    <dbReference type="NCBI Taxonomy" id="6347"/>
    <lineage>
        <taxon>Eukaryota</taxon>
        <taxon>Metazoa</taxon>
        <taxon>Spiralia</taxon>
        <taxon>Lophotrochozoa</taxon>
        <taxon>Annelida</taxon>
        <taxon>Polychaeta</taxon>
        <taxon>Sedentaria</taxon>
        <taxon>Canalipalpata</taxon>
        <taxon>Sabellida</taxon>
        <taxon>Oweniida</taxon>
        <taxon>Oweniidae</taxon>
        <taxon>Owenia</taxon>
    </lineage>
</organism>
<accession>A0A8S4NPF2</accession>
<feature type="domain" description="Peptidase S1" evidence="9">
    <location>
        <begin position="275"/>
        <end position="560"/>
    </location>
</feature>
<keyword evidence="11" id="KW-1185">Reference proteome</keyword>
<gene>
    <name evidence="10" type="ORF">OFUS_LOCUS8702</name>
</gene>
<dbReference type="EMBL" id="CAIIXF020000004">
    <property type="protein sequence ID" value="CAH1782230.1"/>
    <property type="molecule type" value="Genomic_DNA"/>
</dbReference>
<keyword evidence="6" id="KW-0325">Glycoprotein</keyword>
<keyword evidence="4" id="KW-0677">Repeat</keyword>
<dbReference type="PROSITE" id="PS00135">
    <property type="entry name" value="TRYPSIN_SER"/>
    <property type="match status" value="1"/>
</dbReference>
<evidence type="ECO:0000256" key="4">
    <source>
        <dbReference type="ARBA" id="ARBA00022737"/>
    </source>
</evidence>
<keyword evidence="3 8" id="KW-0732">Signal</keyword>
<dbReference type="InterPro" id="IPR036383">
    <property type="entry name" value="TSP1_rpt_sf"/>
</dbReference>
<sequence length="883" mass="98151">FNQKLLNTMNHKVHLPFILLILILGVNFSLSGNCQRKPRCRSSYDCPNTYWCDESKRRPICCQEKNVAGLAKQCKAKRLKNGGIEACGYERDGRRVCQSGYRCKLINGFNDKSILHSLCCKDLRCRDGHGNYHEPNGRPWSEPLSPCNTCRCSKSGKRICRPERCRWCDVRQDNGTIISVKDGTSFWLDSGCRQCTCRGSVVKCKGPCQRGIVVRQPGTPQCSFQQCNKAVTNGQCVADDKYGNPNACYAHPYKTTDCYDPMRCTKPGVPFYALLSGGGGEEARPFSHPWMVQIATDSGSHRCGGSIISPRHILTAGHCFCQESRFTTTLCRCTKLATGGFEISSCSFQVRAGKHNIKEAEMAEQIRYINNPSSVHLHEKFHFKDYPLESDNDISIITLDDALVFMHKPRTSTVNAIRLPDHETDATNIIEQADCVGIGWGITGGTSSNPIWPDVLMEWQLQVNTKCRIYTKELKGKGLYDSLTDNMFCAGSPGIDSCRGDSGGPLVCRYRDPELGSQRIVTNLVGIVSWGPAGTCNTTGADGVYTKVTNYLDWIAKTTSTNGGWGAWGAFTECSVTCGPGKQSRIRQCDRPSPIGNGKCPGAVQNQDNETARIDFEIRACNLISCDADIDGGWSVRWPDIIWGDCSVKCGGGTRTVYRTCNNPPPFNKGKPCNISDANITEACNTDPCVIDGGWEEWIDDACSVSCGGGSMRKQRRCINPSPNELGKPCRGPSEKFIKCNTQSCDDVIEGHWESWRDYTLCSRTCGGGTRSRIRYCDNPRPQYSICPGENGKSESIPTQTETAECNTFSCDSDVNGGWGLWSEYKVEYQWWTPISKYRTRLCEEPMPINQGKSCLGSNETVFKFTKFWSSYMQIQKETEPLR</sequence>
<dbReference type="PROSITE" id="PS50240">
    <property type="entry name" value="TRYPSIN_DOM"/>
    <property type="match status" value="1"/>
</dbReference>
<dbReference type="InterPro" id="IPR001314">
    <property type="entry name" value="Peptidase_S1A"/>
</dbReference>
<dbReference type="Pfam" id="PF00090">
    <property type="entry name" value="TSP_1"/>
    <property type="match status" value="4"/>
</dbReference>
<reference evidence="10" key="1">
    <citation type="submission" date="2022-03" db="EMBL/GenBank/DDBJ databases">
        <authorList>
            <person name="Martin C."/>
        </authorList>
    </citation>
    <scope>NUCLEOTIDE SEQUENCE</scope>
</reference>
<feature type="non-terminal residue" evidence="10">
    <location>
        <position position="883"/>
    </location>
</feature>
<dbReference type="Proteomes" id="UP000749559">
    <property type="component" value="Unassembled WGS sequence"/>
</dbReference>
<evidence type="ECO:0000256" key="5">
    <source>
        <dbReference type="ARBA" id="ARBA00023157"/>
    </source>
</evidence>
<dbReference type="InterPro" id="IPR052065">
    <property type="entry name" value="Compl_asym_regulator"/>
</dbReference>
<dbReference type="InterPro" id="IPR009003">
    <property type="entry name" value="Peptidase_S1_PA"/>
</dbReference>
<dbReference type="GO" id="GO:0006508">
    <property type="term" value="P:proteolysis"/>
    <property type="evidence" value="ECO:0007669"/>
    <property type="project" value="UniProtKB-KW"/>
</dbReference>
<dbReference type="InterPro" id="IPR000884">
    <property type="entry name" value="TSP1_rpt"/>
</dbReference>
<keyword evidence="7" id="KW-0378">Hydrolase</keyword>
<name>A0A8S4NPF2_OWEFU</name>
<evidence type="ECO:0000313" key="11">
    <source>
        <dbReference type="Proteomes" id="UP000749559"/>
    </source>
</evidence>
<keyword evidence="2" id="KW-0964">Secreted</keyword>
<dbReference type="GO" id="GO:0005576">
    <property type="term" value="C:extracellular region"/>
    <property type="evidence" value="ECO:0007669"/>
    <property type="project" value="UniProtKB-SubCell"/>
</dbReference>
<dbReference type="Pfam" id="PF00089">
    <property type="entry name" value="Trypsin"/>
    <property type="match status" value="1"/>
</dbReference>
<dbReference type="SUPFAM" id="SSF82895">
    <property type="entry name" value="TSP-1 type 1 repeat"/>
    <property type="match status" value="4"/>
</dbReference>
<evidence type="ECO:0000256" key="8">
    <source>
        <dbReference type="SAM" id="SignalP"/>
    </source>
</evidence>
<dbReference type="PROSITE" id="PS50092">
    <property type="entry name" value="TSP1"/>
    <property type="match status" value="4"/>
</dbReference>
<feature type="signal peptide" evidence="8">
    <location>
        <begin position="1"/>
        <end position="31"/>
    </location>
</feature>
<comment type="caution">
    <text evidence="10">The sequence shown here is derived from an EMBL/GenBank/DDBJ whole genome shotgun (WGS) entry which is preliminary data.</text>
</comment>
<evidence type="ECO:0000256" key="2">
    <source>
        <dbReference type="ARBA" id="ARBA00022525"/>
    </source>
</evidence>
<evidence type="ECO:0000256" key="1">
    <source>
        <dbReference type="ARBA" id="ARBA00004613"/>
    </source>
</evidence>
<proteinExistence type="predicted"/>
<evidence type="ECO:0000256" key="3">
    <source>
        <dbReference type="ARBA" id="ARBA00022729"/>
    </source>
</evidence>
<dbReference type="CDD" id="cd00190">
    <property type="entry name" value="Tryp_SPc"/>
    <property type="match status" value="1"/>
</dbReference>
<dbReference type="InterPro" id="IPR033116">
    <property type="entry name" value="TRYPSIN_SER"/>
</dbReference>
<evidence type="ECO:0000256" key="7">
    <source>
        <dbReference type="RuleBase" id="RU363034"/>
    </source>
</evidence>
<keyword evidence="7" id="KW-0645">Protease</keyword>
<dbReference type="InterPro" id="IPR018114">
    <property type="entry name" value="TRYPSIN_HIS"/>
</dbReference>
<dbReference type="SMART" id="SM00209">
    <property type="entry name" value="TSP1"/>
    <property type="match status" value="4"/>
</dbReference>
<dbReference type="InterPro" id="IPR043504">
    <property type="entry name" value="Peptidase_S1_PA_chymotrypsin"/>
</dbReference>
<evidence type="ECO:0000313" key="10">
    <source>
        <dbReference type="EMBL" id="CAH1782230.1"/>
    </source>
</evidence>
<dbReference type="PRINTS" id="PR00722">
    <property type="entry name" value="CHYMOTRYPSIN"/>
</dbReference>
<dbReference type="OrthoDB" id="6380398at2759"/>
<dbReference type="Gene3D" id="2.40.10.10">
    <property type="entry name" value="Trypsin-like serine proteases"/>
    <property type="match status" value="1"/>
</dbReference>
<evidence type="ECO:0000259" key="9">
    <source>
        <dbReference type="PROSITE" id="PS50240"/>
    </source>
</evidence>